<dbReference type="InterPro" id="IPR041588">
    <property type="entry name" value="Integrase_H2C2"/>
</dbReference>
<dbReference type="PANTHER" id="PTHR37984">
    <property type="entry name" value="PROTEIN CBG26694"/>
    <property type="match status" value="1"/>
</dbReference>
<feature type="region of interest" description="Disordered" evidence="8">
    <location>
        <begin position="233"/>
        <end position="254"/>
    </location>
</feature>
<evidence type="ECO:0000313" key="12">
    <source>
        <dbReference type="Proteomes" id="UP000606274"/>
    </source>
</evidence>
<evidence type="ECO:0000256" key="7">
    <source>
        <dbReference type="ARBA" id="ARBA00039658"/>
    </source>
</evidence>
<dbReference type="Pfam" id="PF17921">
    <property type="entry name" value="Integrase_H2C2"/>
    <property type="match status" value="1"/>
</dbReference>
<comment type="caution">
    <text evidence="11">The sequence shown here is derived from an EMBL/GenBank/DDBJ whole genome shotgun (WGS) entry which is preliminary data.</text>
</comment>
<evidence type="ECO:0000313" key="11">
    <source>
        <dbReference type="EMBL" id="KAF7690223.1"/>
    </source>
</evidence>
<keyword evidence="1" id="KW-0808">Transferase</keyword>
<evidence type="ECO:0000259" key="9">
    <source>
        <dbReference type="Pfam" id="PF17917"/>
    </source>
</evidence>
<dbReference type="SUPFAM" id="SSF56672">
    <property type="entry name" value="DNA/RNA polymerases"/>
    <property type="match status" value="1"/>
</dbReference>
<reference evidence="11" key="1">
    <citation type="submission" date="2020-08" db="EMBL/GenBank/DDBJ databases">
        <title>Chromosome-level assembly of Southern catfish (Silurus meridionalis) provides insights into visual adaptation to the nocturnal and benthic lifestyles.</title>
        <authorList>
            <person name="Zhang Y."/>
            <person name="Wang D."/>
            <person name="Peng Z."/>
        </authorList>
    </citation>
    <scope>NUCLEOTIDE SEQUENCE</scope>
    <source>
        <strain evidence="11">SWU-2019-XX</strain>
        <tissue evidence="11">Muscle</tissue>
    </source>
</reference>
<proteinExistence type="predicted"/>
<evidence type="ECO:0000256" key="2">
    <source>
        <dbReference type="ARBA" id="ARBA00022695"/>
    </source>
</evidence>
<dbReference type="InterPro" id="IPR041373">
    <property type="entry name" value="RT_RNaseH"/>
</dbReference>
<dbReference type="CDD" id="cd09274">
    <property type="entry name" value="RNase_HI_RT_Ty3"/>
    <property type="match status" value="1"/>
</dbReference>
<dbReference type="GO" id="GO:0004519">
    <property type="term" value="F:endonuclease activity"/>
    <property type="evidence" value="ECO:0007669"/>
    <property type="project" value="UniProtKB-KW"/>
</dbReference>
<evidence type="ECO:0000256" key="6">
    <source>
        <dbReference type="ARBA" id="ARBA00022918"/>
    </source>
</evidence>
<dbReference type="InterPro" id="IPR043502">
    <property type="entry name" value="DNA/RNA_pol_sf"/>
</dbReference>
<dbReference type="GO" id="GO:0016787">
    <property type="term" value="F:hydrolase activity"/>
    <property type="evidence" value="ECO:0007669"/>
    <property type="project" value="UniProtKB-KW"/>
</dbReference>
<sequence>MSVKYLGHIVSQYKVETDSAKVEALKTWLRPANLKELRSFLGFAGYYRRFVRDYSKIVKPLTDLTVGYPPLKKSGNKKPKDRVYFNPKEDFGDRWNLDCQSTFDSIIDTTAPVLGFADPKLPYVLHTDASTTGLGAALYQEQEGQMRVIAFASKGLTKGESRYPAHKLEFLALKWAVTSKFSDYLYGSEFTVVTDSNPLTYILTSAKLDATSYRWLSSLSTYNFKLQYRAGSQNQDADGLSRRPHGEPLDDLVSQKERERIKQFTLHHLMEPGLESSGLTADAIKAICERHQVVGSSGDLPHLPEAALAELQRKDPEINMVIEGMENGVNLGNQPTTMGLWLKEWNQLELRGRVLYRKRQKHGASQYQLALPTKLRDMVLGSLHDDMGHLGIDRTLDLVRSRFFWPKMSQTVEERIKTCELCVRRKTPPDRAAPW</sequence>
<evidence type="ECO:0000256" key="5">
    <source>
        <dbReference type="ARBA" id="ARBA00022801"/>
    </source>
</evidence>
<feature type="domain" description="Reverse transcriptase RNase H-like" evidence="9">
    <location>
        <begin position="118"/>
        <end position="222"/>
    </location>
</feature>
<evidence type="ECO:0000256" key="4">
    <source>
        <dbReference type="ARBA" id="ARBA00022759"/>
    </source>
</evidence>
<dbReference type="GO" id="GO:0003964">
    <property type="term" value="F:RNA-directed DNA polymerase activity"/>
    <property type="evidence" value="ECO:0007669"/>
    <property type="project" value="UniProtKB-KW"/>
</dbReference>
<keyword evidence="5" id="KW-0378">Hydrolase</keyword>
<evidence type="ECO:0000256" key="1">
    <source>
        <dbReference type="ARBA" id="ARBA00022679"/>
    </source>
</evidence>
<keyword evidence="3" id="KW-0540">Nuclease</keyword>
<dbReference type="InterPro" id="IPR050951">
    <property type="entry name" value="Retrovirus_Pol_polyprotein"/>
</dbReference>
<keyword evidence="12" id="KW-1185">Reference proteome</keyword>
<feature type="compositionally biased region" description="Basic and acidic residues" evidence="8">
    <location>
        <begin position="239"/>
        <end position="254"/>
    </location>
</feature>
<dbReference type="Gene3D" id="3.30.70.270">
    <property type="match status" value="1"/>
</dbReference>
<dbReference type="InterPro" id="IPR043128">
    <property type="entry name" value="Rev_trsase/Diguanyl_cyclase"/>
</dbReference>
<keyword evidence="6" id="KW-0695">RNA-directed DNA polymerase</keyword>
<accession>A0A8T0AFI7</accession>
<dbReference type="Gene3D" id="1.10.340.70">
    <property type="match status" value="1"/>
</dbReference>
<protein>
    <recommendedName>
        <fullName evidence="7">Gypsy retrotransposon integrase-like protein 1</fullName>
    </recommendedName>
</protein>
<dbReference type="Pfam" id="PF17917">
    <property type="entry name" value="RT_RNaseH"/>
    <property type="match status" value="1"/>
</dbReference>
<dbReference type="AlphaFoldDB" id="A0A8T0AFI7"/>
<evidence type="ECO:0000256" key="3">
    <source>
        <dbReference type="ARBA" id="ARBA00022722"/>
    </source>
</evidence>
<organism evidence="11 12">
    <name type="scientific">Silurus meridionalis</name>
    <name type="common">Southern catfish</name>
    <name type="synonym">Silurus soldatovi meridionalis</name>
    <dbReference type="NCBI Taxonomy" id="175797"/>
    <lineage>
        <taxon>Eukaryota</taxon>
        <taxon>Metazoa</taxon>
        <taxon>Chordata</taxon>
        <taxon>Craniata</taxon>
        <taxon>Vertebrata</taxon>
        <taxon>Euteleostomi</taxon>
        <taxon>Actinopterygii</taxon>
        <taxon>Neopterygii</taxon>
        <taxon>Teleostei</taxon>
        <taxon>Ostariophysi</taxon>
        <taxon>Siluriformes</taxon>
        <taxon>Siluridae</taxon>
        <taxon>Silurus</taxon>
    </lineage>
</organism>
<keyword evidence="2" id="KW-0548">Nucleotidyltransferase</keyword>
<feature type="domain" description="Integrase zinc-binding" evidence="10">
    <location>
        <begin position="372"/>
        <end position="427"/>
    </location>
</feature>
<evidence type="ECO:0000259" key="10">
    <source>
        <dbReference type="Pfam" id="PF17921"/>
    </source>
</evidence>
<evidence type="ECO:0000256" key="8">
    <source>
        <dbReference type="SAM" id="MobiDB-lite"/>
    </source>
</evidence>
<dbReference type="Proteomes" id="UP000606274">
    <property type="component" value="Unassembled WGS sequence"/>
</dbReference>
<dbReference type="FunFam" id="1.10.340.70:FF:000001">
    <property type="entry name" value="Retrovirus-related Pol polyprotein from transposon gypsy-like Protein"/>
    <property type="match status" value="1"/>
</dbReference>
<name>A0A8T0AFI7_SILME</name>
<keyword evidence="4" id="KW-0255">Endonuclease</keyword>
<gene>
    <name evidence="11" type="ORF">HF521_012027</name>
</gene>
<dbReference type="EMBL" id="JABFDY010000023">
    <property type="protein sequence ID" value="KAF7690223.1"/>
    <property type="molecule type" value="Genomic_DNA"/>
</dbReference>
<dbReference type="PANTHER" id="PTHR37984:SF15">
    <property type="entry name" value="INTEGRASE CATALYTIC DOMAIN-CONTAINING PROTEIN"/>
    <property type="match status" value="1"/>
</dbReference>